<feature type="region of interest" description="Disordered" evidence="2">
    <location>
        <begin position="83"/>
        <end position="117"/>
    </location>
</feature>
<evidence type="ECO:0000256" key="2">
    <source>
        <dbReference type="SAM" id="MobiDB-lite"/>
    </source>
</evidence>
<feature type="compositionally biased region" description="Basic and acidic residues" evidence="2">
    <location>
        <begin position="100"/>
        <end position="111"/>
    </location>
</feature>
<evidence type="ECO:0000256" key="1">
    <source>
        <dbReference type="SAM" id="Coils"/>
    </source>
</evidence>
<keyword evidence="4" id="KW-1185">Reference proteome</keyword>
<feature type="coiled-coil region" evidence="1">
    <location>
        <begin position="24"/>
        <end position="51"/>
    </location>
</feature>
<keyword evidence="1" id="KW-0175">Coiled coil</keyword>
<dbReference type="Proteomes" id="UP001558713">
    <property type="component" value="Unassembled WGS sequence"/>
</dbReference>
<sequence length="117" mass="12871">MLQQILQGQANGALESSQKLAEVNNKLDCNFGELNTKIEHLNNKIKQMESDKAATSYTAHTGQFPGKPLDLPNKFAKAITLRSGKQLQSHEGQPNITGDSETHSRTLEDILRPSTTL</sequence>
<gene>
    <name evidence="3" type="ORF">V5N11_026474</name>
</gene>
<evidence type="ECO:0000313" key="4">
    <source>
        <dbReference type="Proteomes" id="UP001558713"/>
    </source>
</evidence>
<reference evidence="3 4" key="1">
    <citation type="submission" date="2024-04" db="EMBL/GenBank/DDBJ databases">
        <title>Genome assembly C_amara_ONT_v2.</title>
        <authorList>
            <person name="Yant L."/>
            <person name="Moore C."/>
            <person name="Slenker M."/>
        </authorList>
    </citation>
    <scope>NUCLEOTIDE SEQUENCE [LARGE SCALE GENOMIC DNA]</scope>
    <source>
        <tissue evidence="3">Leaf</tissue>
    </source>
</reference>
<comment type="caution">
    <text evidence="3">The sequence shown here is derived from an EMBL/GenBank/DDBJ whole genome shotgun (WGS) entry which is preliminary data.</text>
</comment>
<name>A0ABD1B331_CARAN</name>
<accession>A0ABD1B331</accession>
<protein>
    <submittedName>
        <fullName evidence="3">Uncharacterized protein</fullName>
    </submittedName>
</protein>
<feature type="compositionally biased region" description="Polar residues" evidence="2">
    <location>
        <begin position="83"/>
        <end position="99"/>
    </location>
</feature>
<proteinExistence type="predicted"/>
<dbReference type="AlphaFoldDB" id="A0ABD1B331"/>
<evidence type="ECO:0000313" key="3">
    <source>
        <dbReference type="EMBL" id="KAL1213214.1"/>
    </source>
</evidence>
<organism evidence="3 4">
    <name type="scientific">Cardamine amara subsp. amara</name>
    <dbReference type="NCBI Taxonomy" id="228776"/>
    <lineage>
        <taxon>Eukaryota</taxon>
        <taxon>Viridiplantae</taxon>
        <taxon>Streptophyta</taxon>
        <taxon>Embryophyta</taxon>
        <taxon>Tracheophyta</taxon>
        <taxon>Spermatophyta</taxon>
        <taxon>Magnoliopsida</taxon>
        <taxon>eudicotyledons</taxon>
        <taxon>Gunneridae</taxon>
        <taxon>Pentapetalae</taxon>
        <taxon>rosids</taxon>
        <taxon>malvids</taxon>
        <taxon>Brassicales</taxon>
        <taxon>Brassicaceae</taxon>
        <taxon>Cardamineae</taxon>
        <taxon>Cardamine</taxon>
    </lineage>
</organism>
<dbReference type="EMBL" id="JBANAX010000349">
    <property type="protein sequence ID" value="KAL1213214.1"/>
    <property type="molecule type" value="Genomic_DNA"/>
</dbReference>